<evidence type="ECO:0000256" key="4">
    <source>
        <dbReference type="ARBA" id="ARBA00023002"/>
    </source>
</evidence>
<dbReference type="InterPro" id="IPR036188">
    <property type="entry name" value="FAD/NAD-bd_sf"/>
</dbReference>
<organism evidence="6 7">
    <name type="scientific">Nocardia aurea</name>
    <dbReference type="NCBI Taxonomy" id="2144174"/>
    <lineage>
        <taxon>Bacteria</taxon>
        <taxon>Bacillati</taxon>
        <taxon>Actinomycetota</taxon>
        <taxon>Actinomycetes</taxon>
        <taxon>Mycobacteriales</taxon>
        <taxon>Nocardiaceae</taxon>
        <taxon>Nocardia</taxon>
    </lineage>
</organism>
<dbReference type="InterPro" id="IPR017741">
    <property type="entry name" value="FAD-dependent_OxRdtase_HpnW"/>
</dbReference>
<dbReference type="PANTHER" id="PTHR13847:SF286">
    <property type="entry name" value="D-AMINO ACID DEHYDROGENASE"/>
    <property type="match status" value="1"/>
</dbReference>
<dbReference type="SUPFAM" id="SSF51905">
    <property type="entry name" value="FAD/NAD(P)-binding domain"/>
    <property type="match status" value="1"/>
</dbReference>
<sequence>MITTAQYDLVVVGAGIVGLAHAAAAVERGASVAVLDRDDHAIGASVRNFGHICATAQTGQALTFALAARERWLTLGRQAGFTVRECGTVVLARGDDERALLEEFRDERGGDQVTLLGDDAIAALPVAAGTVTGAALLPLDLRVDPREAVPALAAWLADNGVRFHRGTHVGRIESTEDAVVVRTSRGDLRGRRAVHAVGHDVDRLFPDLAEEWSIHRCRLQMLEVDAGDLRLESALLTGTSMLRYGGLSAMPSAARVRERIARESPELLDVVMNLMSTQRPDGALVLGDTHHYARTHPPFDDEYDAELLLREGARLFGRPLRVLRRWRGIYATSPRTEFLVAEPAPGLRVVSVTSGIGMTTAFGLANTVVDELLR</sequence>
<dbReference type="EMBL" id="JBFAKC010000014">
    <property type="protein sequence ID" value="MEV0711167.1"/>
    <property type="molecule type" value="Genomic_DNA"/>
</dbReference>
<reference evidence="6 7" key="1">
    <citation type="submission" date="2024-06" db="EMBL/GenBank/DDBJ databases">
        <title>The Natural Products Discovery Center: Release of the First 8490 Sequenced Strains for Exploring Actinobacteria Biosynthetic Diversity.</title>
        <authorList>
            <person name="Kalkreuter E."/>
            <person name="Kautsar S.A."/>
            <person name="Yang D."/>
            <person name="Bader C.D."/>
            <person name="Teijaro C.N."/>
            <person name="Fluegel L."/>
            <person name="Davis C.M."/>
            <person name="Simpson J.R."/>
            <person name="Lauterbach L."/>
            <person name="Steele A.D."/>
            <person name="Gui C."/>
            <person name="Meng S."/>
            <person name="Li G."/>
            <person name="Viehrig K."/>
            <person name="Ye F."/>
            <person name="Su P."/>
            <person name="Kiefer A.F."/>
            <person name="Nichols A."/>
            <person name="Cepeda A.J."/>
            <person name="Yan W."/>
            <person name="Fan B."/>
            <person name="Jiang Y."/>
            <person name="Adhikari A."/>
            <person name="Zheng C.-J."/>
            <person name="Schuster L."/>
            <person name="Cowan T.M."/>
            <person name="Smanski M.J."/>
            <person name="Chevrette M.G."/>
            <person name="De Carvalho L.P.S."/>
            <person name="Shen B."/>
        </authorList>
    </citation>
    <scope>NUCLEOTIDE SEQUENCE [LARGE SCALE GENOMIC DNA]</scope>
    <source>
        <strain evidence="6 7">NPDC050403</strain>
    </source>
</reference>
<evidence type="ECO:0000259" key="5">
    <source>
        <dbReference type="Pfam" id="PF01266"/>
    </source>
</evidence>
<dbReference type="PANTHER" id="PTHR13847">
    <property type="entry name" value="SARCOSINE DEHYDROGENASE-RELATED"/>
    <property type="match status" value="1"/>
</dbReference>
<proteinExistence type="inferred from homology"/>
<dbReference type="Gene3D" id="3.50.50.60">
    <property type="entry name" value="FAD/NAD(P)-binding domain"/>
    <property type="match status" value="1"/>
</dbReference>
<accession>A0ABV3G0F6</accession>
<protein>
    <submittedName>
        <fullName evidence="6">TIGR03364 family FAD-dependent oxidoreductase</fullName>
    </submittedName>
</protein>
<keyword evidence="3" id="KW-0285">Flavoprotein</keyword>
<dbReference type="Pfam" id="PF01266">
    <property type="entry name" value="DAO"/>
    <property type="match status" value="1"/>
</dbReference>
<evidence type="ECO:0000313" key="6">
    <source>
        <dbReference type="EMBL" id="MEV0711167.1"/>
    </source>
</evidence>
<evidence type="ECO:0000256" key="1">
    <source>
        <dbReference type="ARBA" id="ARBA00001974"/>
    </source>
</evidence>
<evidence type="ECO:0000256" key="2">
    <source>
        <dbReference type="ARBA" id="ARBA00009410"/>
    </source>
</evidence>
<dbReference type="Gene3D" id="3.30.9.10">
    <property type="entry name" value="D-Amino Acid Oxidase, subunit A, domain 2"/>
    <property type="match status" value="1"/>
</dbReference>
<dbReference type="RefSeq" id="WP_357787395.1">
    <property type="nucleotide sequence ID" value="NZ_JBFAKC010000014.1"/>
</dbReference>
<dbReference type="NCBIfam" id="TIGR03364">
    <property type="entry name" value="HpnW_proposed"/>
    <property type="match status" value="1"/>
</dbReference>
<name>A0ABV3G0F6_9NOCA</name>
<comment type="similarity">
    <text evidence="2">Belongs to the DadA oxidoreductase family.</text>
</comment>
<keyword evidence="4" id="KW-0560">Oxidoreductase</keyword>
<comment type="cofactor">
    <cofactor evidence="1">
        <name>FAD</name>
        <dbReference type="ChEBI" id="CHEBI:57692"/>
    </cofactor>
</comment>
<evidence type="ECO:0000256" key="3">
    <source>
        <dbReference type="ARBA" id="ARBA00022630"/>
    </source>
</evidence>
<dbReference type="Proteomes" id="UP001551695">
    <property type="component" value="Unassembled WGS sequence"/>
</dbReference>
<evidence type="ECO:0000313" key="7">
    <source>
        <dbReference type="Proteomes" id="UP001551695"/>
    </source>
</evidence>
<gene>
    <name evidence="6" type="ORF">AB0I48_26740</name>
</gene>
<comment type="caution">
    <text evidence="6">The sequence shown here is derived from an EMBL/GenBank/DDBJ whole genome shotgun (WGS) entry which is preliminary data.</text>
</comment>
<keyword evidence="7" id="KW-1185">Reference proteome</keyword>
<feature type="domain" description="FAD dependent oxidoreductase" evidence="5">
    <location>
        <begin position="8"/>
        <end position="370"/>
    </location>
</feature>
<dbReference type="InterPro" id="IPR006076">
    <property type="entry name" value="FAD-dep_OxRdtase"/>
</dbReference>